<reference evidence="3 5" key="1">
    <citation type="submission" date="2020-05" db="EMBL/GenBank/DDBJ databases">
        <title>Characterization of novel class B3 metallo-beta-lactamase from novel Pseudomonas species.</title>
        <authorList>
            <person name="Yamada K."/>
            <person name="Aoki K."/>
            <person name="Ishii Y."/>
        </authorList>
    </citation>
    <scope>NUCLEOTIDE SEQUENCE [LARGE SCALE GENOMIC DNA]</scope>
    <source>
        <strain evidence="3 5">TUM18999</strain>
        <strain evidence="4 6">TUM20286</strain>
    </source>
</reference>
<dbReference type="PROSITE" id="PS51257">
    <property type="entry name" value="PROKAR_LIPOPROTEIN"/>
    <property type="match status" value="1"/>
</dbReference>
<evidence type="ECO:0000313" key="6">
    <source>
        <dbReference type="Proteomes" id="UP001054892"/>
    </source>
</evidence>
<proteinExistence type="predicted"/>
<accession>A0A6J4DZM0</accession>
<evidence type="ECO:0000313" key="4">
    <source>
        <dbReference type="EMBL" id="GJN53413.1"/>
    </source>
</evidence>
<keyword evidence="6" id="KW-1185">Reference proteome</keyword>
<sequence>MLPPRLSLPLLAMLLGACAAPHDDQVTIAPAARDNHYMTFTIQPVRAPGHRQDLEERFDNALHKAMEAKGYRYQEKGSDLTIIYALGLSPEPGVTMRPVITPGGAVYNQTELTQDERARLALRILDGFDERVLFEAQISRQLQDPKLTQQGFDKAVAELLQGFPARPAP</sequence>
<evidence type="ECO:0000313" key="3">
    <source>
        <dbReference type="EMBL" id="BCG22900.1"/>
    </source>
</evidence>
<dbReference type="InterPro" id="IPR025411">
    <property type="entry name" value="DUF4136"/>
</dbReference>
<dbReference type="KEGG" id="ptw:TUM18999_10910"/>
<dbReference type="Proteomes" id="UP001054892">
    <property type="component" value="Unassembled WGS sequence"/>
</dbReference>
<evidence type="ECO:0000313" key="5">
    <source>
        <dbReference type="Proteomes" id="UP000509383"/>
    </source>
</evidence>
<organism evidence="3 5">
    <name type="scientific">Pseudomonas tohonis</name>
    <dbReference type="NCBI Taxonomy" id="2725477"/>
    <lineage>
        <taxon>Bacteria</taxon>
        <taxon>Pseudomonadati</taxon>
        <taxon>Pseudomonadota</taxon>
        <taxon>Gammaproteobacteria</taxon>
        <taxon>Pseudomonadales</taxon>
        <taxon>Pseudomonadaceae</taxon>
        <taxon>Pseudomonas</taxon>
    </lineage>
</organism>
<evidence type="ECO:0000256" key="1">
    <source>
        <dbReference type="SAM" id="SignalP"/>
    </source>
</evidence>
<feature type="signal peptide" evidence="1">
    <location>
        <begin position="1"/>
        <end position="19"/>
    </location>
</feature>
<gene>
    <name evidence="3" type="ORF">TUM18999_10910</name>
    <name evidence="4" type="ORF">TUM20286_31650</name>
</gene>
<dbReference type="AlphaFoldDB" id="A0A6J4DZM0"/>
<evidence type="ECO:0000259" key="2">
    <source>
        <dbReference type="Pfam" id="PF13590"/>
    </source>
</evidence>
<feature type="chain" id="PRO_5026725226" description="DUF4136 domain-containing protein" evidence="1">
    <location>
        <begin position="20"/>
        <end position="169"/>
    </location>
</feature>
<keyword evidence="1" id="KW-0732">Signal</keyword>
<feature type="domain" description="DUF4136" evidence="2">
    <location>
        <begin position="31"/>
        <end position="164"/>
    </location>
</feature>
<name>A0A6J4DZM0_9PSED</name>
<dbReference type="Pfam" id="PF13590">
    <property type="entry name" value="DUF4136"/>
    <property type="match status" value="1"/>
</dbReference>
<dbReference type="Proteomes" id="UP000509383">
    <property type="component" value="Chromosome"/>
</dbReference>
<dbReference type="RefSeq" id="WP_173173513.1">
    <property type="nucleotide sequence ID" value="NZ_AP023189.1"/>
</dbReference>
<dbReference type="EMBL" id="AP023189">
    <property type="protein sequence ID" value="BCG22900.1"/>
    <property type="molecule type" value="Genomic_DNA"/>
</dbReference>
<dbReference type="EMBL" id="BQKM01000006">
    <property type="protein sequence ID" value="GJN53413.1"/>
    <property type="molecule type" value="Genomic_DNA"/>
</dbReference>
<dbReference type="Gene3D" id="3.30.160.670">
    <property type="match status" value="1"/>
</dbReference>
<protein>
    <recommendedName>
        <fullName evidence="2">DUF4136 domain-containing protein</fullName>
    </recommendedName>
</protein>